<evidence type="ECO:0000313" key="1">
    <source>
        <dbReference type="EMBL" id="EMP34996.1"/>
    </source>
</evidence>
<name>M7BAM5_CHEMY</name>
<organism evidence="1 2">
    <name type="scientific">Chelonia mydas</name>
    <name type="common">Green sea-turtle</name>
    <name type="synonym">Chelonia agassizi</name>
    <dbReference type="NCBI Taxonomy" id="8469"/>
    <lineage>
        <taxon>Eukaryota</taxon>
        <taxon>Metazoa</taxon>
        <taxon>Chordata</taxon>
        <taxon>Craniata</taxon>
        <taxon>Vertebrata</taxon>
        <taxon>Euteleostomi</taxon>
        <taxon>Archelosauria</taxon>
        <taxon>Testudinata</taxon>
        <taxon>Testudines</taxon>
        <taxon>Cryptodira</taxon>
        <taxon>Durocryptodira</taxon>
        <taxon>Americhelydia</taxon>
        <taxon>Chelonioidea</taxon>
        <taxon>Cheloniidae</taxon>
        <taxon>Chelonia</taxon>
    </lineage>
</organism>
<dbReference type="EMBL" id="KB530355">
    <property type="protein sequence ID" value="EMP34996.1"/>
    <property type="molecule type" value="Genomic_DNA"/>
</dbReference>
<evidence type="ECO:0000313" key="2">
    <source>
        <dbReference type="Proteomes" id="UP000031443"/>
    </source>
</evidence>
<keyword evidence="2" id="KW-1185">Reference proteome</keyword>
<gene>
    <name evidence="1" type="ORF">UY3_07840</name>
</gene>
<protein>
    <submittedName>
        <fullName evidence="1">Uncharacterized protein</fullName>
    </submittedName>
</protein>
<accession>M7BAM5</accession>
<sequence>MTTGEERLVVKAAAETHGEGGSRPLEHVSSLVTCYRLAPRLPPSVYVALHGGGRQPHLAALPSWQRASMSWTIAS</sequence>
<reference evidence="2" key="1">
    <citation type="journal article" date="2013" name="Nat. Genet.">
        <title>The draft genomes of soft-shell turtle and green sea turtle yield insights into the development and evolution of the turtle-specific body plan.</title>
        <authorList>
            <person name="Wang Z."/>
            <person name="Pascual-Anaya J."/>
            <person name="Zadissa A."/>
            <person name="Li W."/>
            <person name="Niimura Y."/>
            <person name="Huang Z."/>
            <person name="Li C."/>
            <person name="White S."/>
            <person name="Xiong Z."/>
            <person name="Fang D."/>
            <person name="Wang B."/>
            <person name="Ming Y."/>
            <person name="Chen Y."/>
            <person name="Zheng Y."/>
            <person name="Kuraku S."/>
            <person name="Pignatelli M."/>
            <person name="Herrero J."/>
            <person name="Beal K."/>
            <person name="Nozawa M."/>
            <person name="Li Q."/>
            <person name="Wang J."/>
            <person name="Zhang H."/>
            <person name="Yu L."/>
            <person name="Shigenobu S."/>
            <person name="Wang J."/>
            <person name="Liu J."/>
            <person name="Flicek P."/>
            <person name="Searle S."/>
            <person name="Wang J."/>
            <person name="Kuratani S."/>
            <person name="Yin Y."/>
            <person name="Aken B."/>
            <person name="Zhang G."/>
            <person name="Irie N."/>
        </authorList>
    </citation>
    <scope>NUCLEOTIDE SEQUENCE [LARGE SCALE GENOMIC DNA]</scope>
</reference>
<dbReference type="Proteomes" id="UP000031443">
    <property type="component" value="Unassembled WGS sequence"/>
</dbReference>
<dbReference type="AlphaFoldDB" id="M7BAM5"/>
<proteinExistence type="predicted"/>